<accession>A0ABQ6ICV3</accession>
<feature type="region of interest" description="Disordered" evidence="1">
    <location>
        <begin position="25"/>
        <end position="54"/>
    </location>
</feature>
<sequence length="114" mass="11253">MTARILGRVATTAIAVSALALAGCSSTSEGETSATPSDSATASAAPTASADAAGTLETVTDGVLTIATGEPAYEPWVIGDDPTTGEGFEAAVAYAVAAEARLQPRGRHLGSHHV</sequence>
<name>A0ABQ6ICV3_9MICO</name>
<dbReference type="PROSITE" id="PS51257">
    <property type="entry name" value="PROKAR_LIPOPROTEIN"/>
    <property type="match status" value="1"/>
</dbReference>
<dbReference type="EMBL" id="BSUN01000001">
    <property type="protein sequence ID" value="GMA35012.1"/>
    <property type="molecule type" value="Genomic_DNA"/>
</dbReference>
<evidence type="ECO:0000256" key="2">
    <source>
        <dbReference type="SAM" id="SignalP"/>
    </source>
</evidence>
<gene>
    <name evidence="3" type="ORF">GCM10025876_12160</name>
</gene>
<dbReference type="RefSeq" id="WP_348523476.1">
    <property type="nucleotide sequence ID" value="NZ_BSUN01000001.1"/>
</dbReference>
<organism evidence="3 4">
    <name type="scientific">Demequina litorisediminis</name>
    <dbReference type="NCBI Taxonomy" id="1849022"/>
    <lineage>
        <taxon>Bacteria</taxon>
        <taxon>Bacillati</taxon>
        <taxon>Actinomycetota</taxon>
        <taxon>Actinomycetes</taxon>
        <taxon>Micrococcales</taxon>
        <taxon>Demequinaceae</taxon>
        <taxon>Demequina</taxon>
    </lineage>
</organism>
<keyword evidence="2" id="KW-0732">Signal</keyword>
<evidence type="ECO:0000313" key="4">
    <source>
        <dbReference type="Proteomes" id="UP001157125"/>
    </source>
</evidence>
<dbReference type="Proteomes" id="UP001157125">
    <property type="component" value="Unassembled WGS sequence"/>
</dbReference>
<proteinExistence type="predicted"/>
<feature type="chain" id="PRO_5047519647" evidence="2">
    <location>
        <begin position="23"/>
        <end position="114"/>
    </location>
</feature>
<evidence type="ECO:0000256" key="1">
    <source>
        <dbReference type="SAM" id="MobiDB-lite"/>
    </source>
</evidence>
<reference evidence="4" key="1">
    <citation type="journal article" date="2019" name="Int. J. Syst. Evol. Microbiol.">
        <title>The Global Catalogue of Microorganisms (GCM) 10K type strain sequencing project: providing services to taxonomists for standard genome sequencing and annotation.</title>
        <authorList>
            <consortium name="The Broad Institute Genomics Platform"/>
            <consortium name="The Broad Institute Genome Sequencing Center for Infectious Disease"/>
            <person name="Wu L."/>
            <person name="Ma J."/>
        </authorList>
    </citation>
    <scope>NUCLEOTIDE SEQUENCE [LARGE SCALE GENOMIC DNA]</scope>
    <source>
        <strain evidence="4">NBRC 112299</strain>
    </source>
</reference>
<feature type="compositionally biased region" description="Low complexity" evidence="1">
    <location>
        <begin position="32"/>
        <end position="53"/>
    </location>
</feature>
<feature type="signal peptide" evidence="2">
    <location>
        <begin position="1"/>
        <end position="22"/>
    </location>
</feature>
<comment type="caution">
    <text evidence="3">The sequence shown here is derived from an EMBL/GenBank/DDBJ whole genome shotgun (WGS) entry which is preliminary data.</text>
</comment>
<protein>
    <submittedName>
        <fullName evidence="3">Uncharacterized protein</fullName>
    </submittedName>
</protein>
<keyword evidence="4" id="KW-1185">Reference proteome</keyword>
<evidence type="ECO:0000313" key="3">
    <source>
        <dbReference type="EMBL" id="GMA35012.1"/>
    </source>
</evidence>